<feature type="active site" evidence="6">
    <location>
        <position position="424"/>
    </location>
</feature>
<evidence type="ECO:0000259" key="7">
    <source>
        <dbReference type="PROSITE" id="PS51340"/>
    </source>
</evidence>
<dbReference type="PANTHER" id="PTHR14237">
    <property type="entry name" value="MOLYBDOPTERIN COFACTOR SULFURASE MOSC"/>
    <property type="match status" value="1"/>
</dbReference>
<dbReference type="HAMAP" id="MF_03050">
    <property type="entry name" value="MOCOS"/>
    <property type="match status" value="1"/>
</dbReference>
<evidence type="ECO:0000256" key="2">
    <source>
        <dbReference type="ARBA" id="ARBA00022553"/>
    </source>
</evidence>
<dbReference type="OrthoDB" id="420046at2759"/>
<dbReference type="Pfam" id="PF03473">
    <property type="entry name" value="MOSC"/>
    <property type="match status" value="1"/>
</dbReference>
<comment type="cofactor">
    <cofactor evidence="6">
        <name>pyridoxal 5'-phosphate</name>
        <dbReference type="ChEBI" id="CHEBI:597326"/>
    </cofactor>
</comment>
<organism evidence="8 9">
    <name type="scientific">Sciurus vulgaris</name>
    <name type="common">Eurasian red squirrel</name>
    <dbReference type="NCBI Taxonomy" id="55149"/>
    <lineage>
        <taxon>Eukaryota</taxon>
        <taxon>Metazoa</taxon>
        <taxon>Chordata</taxon>
        <taxon>Craniata</taxon>
        <taxon>Vertebrata</taxon>
        <taxon>Euteleostomi</taxon>
        <taxon>Mammalia</taxon>
        <taxon>Eutheria</taxon>
        <taxon>Euarchontoglires</taxon>
        <taxon>Glires</taxon>
        <taxon>Rodentia</taxon>
        <taxon>Sciuromorpha</taxon>
        <taxon>Sciuridae</taxon>
        <taxon>Sciurinae</taxon>
        <taxon>Sciurini</taxon>
        <taxon>Sciurus</taxon>
    </lineage>
</organism>
<accession>A0A8D2JNN2</accession>
<evidence type="ECO:0000256" key="5">
    <source>
        <dbReference type="ARBA" id="ARBA00023150"/>
    </source>
</evidence>
<dbReference type="InterPro" id="IPR015424">
    <property type="entry name" value="PyrdxlP-dep_Trfase"/>
</dbReference>
<comment type="similarity">
    <text evidence="6">Belongs to the class-V pyridoxal-phosphate-dependent aminotransferase family. MOCOS subfamily.</text>
</comment>
<dbReference type="GO" id="GO:0016829">
    <property type="term" value="F:lyase activity"/>
    <property type="evidence" value="ECO:0007669"/>
    <property type="project" value="UniProtKB-UniRule"/>
</dbReference>
<name>A0A8D2JNN2_SCIVU</name>
<dbReference type="Gene3D" id="3.40.640.10">
    <property type="entry name" value="Type I PLP-dependent aspartate aminotransferase-like (Major domain)"/>
    <property type="match status" value="1"/>
</dbReference>
<dbReference type="InterPro" id="IPR015421">
    <property type="entry name" value="PyrdxlP-dep_Trfase_major"/>
</dbReference>
<protein>
    <recommendedName>
        <fullName evidence="6">Molybdenum cofactor sulfurase</fullName>
        <shortName evidence="6">MCS</shortName>
        <shortName evidence="6">MOS</shortName>
        <shortName evidence="6">MoCo sulfurase</shortName>
        <ecNumber evidence="6">2.8.1.9</ecNumber>
    </recommendedName>
    <alternativeName>
        <fullName evidence="6">Molybdenum cofactor sulfurtransferase</fullName>
    </alternativeName>
</protein>
<evidence type="ECO:0000313" key="8">
    <source>
        <dbReference type="Ensembl" id="ENSSVLP00005023545.1"/>
    </source>
</evidence>
<dbReference type="PANTHER" id="PTHR14237:SF80">
    <property type="entry name" value="MOLYBDENUM COFACTOR SULFURASE"/>
    <property type="match status" value="1"/>
</dbReference>
<dbReference type="InterPro" id="IPR005303">
    <property type="entry name" value="MOCOS_middle"/>
</dbReference>
<dbReference type="PROSITE" id="PS51340">
    <property type="entry name" value="MOSC"/>
    <property type="match status" value="1"/>
</dbReference>
<dbReference type="Pfam" id="PF03476">
    <property type="entry name" value="MOSC_N"/>
    <property type="match status" value="1"/>
</dbReference>
<dbReference type="GeneTree" id="ENSGT00940000157051"/>
<dbReference type="SUPFAM" id="SSF141673">
    <property type="entry name" value="MOSC N-terminal domain-like"/>
    <property type="match status" value="1"/>
</dbReference>
<reference evidence="8" key="1">
    <citation type="submission" date="2025-08" db="UniProtKB">
        <authorList>
            <consortium name="Ensembl"/>
        </authorList>
    </citation>
    <scope>IDENTIFICATION</scope>
</reference>
<dbReference type="GO" id="GO:0008265">
    <property type="term" value="F:molybdenum cofactor sulfurtransferase activity"/>
    <property type="evidence" value="ECO:0007669"/>
    <property type="project" value="UniProtKB-UniRule"/>
</dbReference>
<comment type="function">
    <text evidence="6">Sulfurates the molybdenum cofactor. Sulfation of molybdenum is essential for xanthine dehydrogenase (XDH) and aldehyde oxidase (ADO) enzymes in which molybdenum cofactor is liganded by 1 oxygen and 1 sulfur atom in active form.</text>
</comment>
<dbReference type="SUPFAM" id="SSF53383">
    <property type="entry name" value="PLP-dependent transferases"/>
    <property type="match status" value="1"/>
</dbReference>
<dbReference type="AlphaFoldDB" id="A0A8D2JNN2"/>
<dbReference type="Ensembl" id="ENSSVLT00005026178.1">
    <property type="protein sequence ID" value="ENSSVLP00005023545.1"/>
    <property type="gene ID" value="ENSSVLG00005018582.1"/>
</dbReference>
<evidence type="ECO:0000256" key="3">
    <source>
        <dbReference type="ARBA" id="ARBA00022679"/>
    </source>
</evidence>
<dbReference type="SUPFAM" id="SSF50800">
    <property type="entry name" value="PK beta-barrel domain-like"/>
    <property type="match status" value="1"/>
</dbReference>
<dbReference type="GO" id="GO:0030151">
    <property type="term" value="F:molybdenum ion binding"/>
    <property type="evidence" value="ECO:0007669"/>
    <property type="project" value="UniProtKB-UniRule"/>
</dbReference>
<dbReference type="FunFam" id="3.40.640.10:FF:000096">
    <property type="entry name" value="Molybdenum cofactor sulfurase"/>
    <property type="match status" value="1"/>
</dbReference>
<dbReference type="EC" id="2.8.1.9" evidence="6"/>
<keyword evidence="9" id="KW-1185">Reference proteome</keyword>
<dbReference type="InterPro" id="IPR000192">
    <property type="entry name" value="Aminotrans_V_dom"/>
</dbReference>
<feature type="domain" description="MOSC" evidence="7">
    <location>
        <begin position="662"/>
        <end position="823"/>
    </location>
</feature>
<sequence length="844" mass="94061">MASGAAEPGAELLSFTRFRDSSAARLAYGYGPRSLLEMRESEFGRLAGTVYLDHAGATLFSQSQLTNFTNDLMENIYGNPHSQNITSKLTHDTVEHMRYRILAHFHTTPEEYSVIFTAGSTAALKLVAEAFPWVSRGPDSSGSQFCYLTDSHTSVVGMRNVAMAMNVTSTPVRPEDMWSAKEQGAVACDPDSRLLHLFCYPAQSNFSGTRYPLSWIEEVKSGWMSPVSVPGKWFVLLDAASYVSTSPLDLSAHQADFVPISFYKIFGFPTGLGALLVNNHVAPLLRKNYFGGGTAAAYLAGEDFYIPRQSVTERFEDGTISFLDIIALKHGFDALEHLTGGMENIRQHTFTLTQYTYAALSSLHYPNGAPVVRIYSDSDFSSPDVQGPVINFNVLDDNGNIIGYSQVDKMASLYNIHLRTGCFCNTGACQRHLGISNEKVKKHLQAGHICLSQVYHSYPPPLTRWSACPSCQSQGSWSPSSRGQGPGHAWLSQADVLLPQEGTGTDSGVWTDSHPATRTQQISSEKACGCPAWDYGPHVVTNIYLYPIKSCAAFEVTKWPLSKQGLLYDRSWMVVNHNGVCLSQKQEPRLCLIQPFIDLQQRIMVIKAQGMEPIEVPLEEDSERAQICQSKVCADRVNTYDCGEKIASWLSRFFGRPYHLIKQSSSFQRNAKKKHGKDQPFGTTATLSLVNEAQYLLINTSSILELQQQLCISDENEKEELFPMKDLISRFRANIITNGTRAFEEEKWGEISIGSLHFQVLGPCHRCQMICIDQKTGQRNQDIFQKLSESRQRKVNFGVYLMHESLDLSSPCFLSVGSQVLPVCKENMEFHNLPALKKYQDVTS</sequence>
<gene>
    <name evidence="6 8" type="primary">MOCOS</name>
</gene>
<keyword evidence="2" id="KW-0597">Phosphoprotein</keyword>
<reference evidence="8" key="2">
    <citation type="submission" date="2025-09" db="UniProtKB">
        <authorList>
            <consortium name="Ensembl"/>
        </authorList>
    </citation>
    <scope>IDENTIFICATION</scope>
</reference>
<evidence type="ECO:0000256" key="6">
    <source>
        <dbReference type="HAMAP-Rule" id="MF_03050"/>
    </source>
</evidence>
<dbReference type="InterPro" id="IPR028886">
    <property type="entry name" value="MoCo_sulfurase"/>
</dbReference>
<comment type="pathway">
    <text evidence="1">Cofactor biosynthesis; molybdopterin biosynthesis.</text>
</comment>
<dbReference type="InterPro" id="IPR005302">
    <property type="entry name" value="MoCF_Sase_C"/>
</dbReference>
<keyword evidence="5 6" id="KW-0501">Molybdenum cofactor biosynthesis</keyword>
<dbReference type="GO" id="GO:0006777">
    <property type="term" value="P:Mo-molybdopterin cofactor biosynthetic process"/>
    <property type="evidence" value="ECO:0007669"/>
    <property type="project" value="UniProtKB-UniRule"/>
</dbReference>
<dbReference type="GO" id="GO:0030170">
    <property type="term" value="F:pyridoxal phosphate binding"/>
    <property type="evidence" value="ECO:0007669"/>
    <property type="project" value="UniProtKB-UniRule"/>
</dbReference>
<feature type="modified residue" description="N6-(pyridoxal phosphate)lysine" evidence="6">
    <location>
        <position position="264"/>
    </location>
</feature>
<proteinExistence type="inferred from homology"/>
<dbReference type="Proteomes" id="UP000694564">
    <property type="component" value="Chromosome 13"/>
</dbReference>
<dbReference type="InterPro" id="IPR011037">
    <property type="entry name" value="Pyrv_Knase-like_insert_dom_sf"/>
</dbReference>
<dbReference type="Pfam" id="PF00266">
    <property type="entry name" value="Aminotran_5"/>
    <property type="match status" value="1"/>
</dbReference>
<evidence type="ECO:0000313" key="9">
    <source>
        <dbReference type="Proteomes" id="UP000694564"/>
    </source>
</evidence>
<evidence type="ECO:0000256" key="4">
    <source>
        <dbReference type="ARBA" id="ARBA00022898"/>
    </source>
</evidence>
<evidence type="ECO:0000256" key="1">
    <source>
        <dbReference type="ARBA" id="ARBA00005046"/>
    </source>
</evidence>
<comment type="catalytic activity">
    <reaction evidence="6">
        <text>Mo-molybdopterin + L-cysteine + AH2 = thio-Mo-molybdopterin + L-alanine + A + H2O</text>
        <dbReference type="Rhea" id="RHEA:42636"/>
        <dbReference type="ChEBI" id="CHEBI:13193"/>
        <dbReference type="ChEBI" id="CHEBI:15377"/>
        <dbReference type="ChEBI" id="CHEBI:17499"/>
        <dbReference type="ChEBI" id="CHEBI:35235"/>
        <dbReference type="ChEBI" id="CHEBI:57972"/>
        <dbReference type="ChEBI" id="CHEBI:71302"/>
        <dbReference type="ChEBI" id="CHEBI:82685"/>
        <dbReference type="EC" id="2.8.1.9"/>
    </reaction>
</comment>
<keyword evidence="3 6" id="KW-0808">Transferase</keyword>
<keyword evidence="4 6" id="KW-0663">Pyridoxal phosphate</keyword>